<protein>
    <submittedName>
        <fullName evidence="2">Uncharacterized protein</fullName>
    </submittedName>
</protein>
<feature type="region of interest" description="Disordered" evidence="1">
    <location>
        <begin position="74"/>
        <end position="125"/>
    </location>
</feature>
<dbReference type="PANTHER" id="PTHR43233:SF1">
    <property type="entry name" value="FAMILY N-ACETYLTRANSFERASE, PUTATIVE (AFU_ORTHOLOGUE AFUA_6G03350)-RELATED"/>
    <property type="match status" value="1"/>
</dbReference>
<evidence type="ECO:0000313" key="2">
    <source>
        <dbReference type="EMBL" id="OCT49911.1"/>
    </source>
</evidence>
<dbReference type="AlphaFoldDB" id="A0A1C1CN89"/>
<comment type="caution">
    <text evidence="2">The sequence shown here is derived from an EMBL/GenBank/DDBJ whole genome shotgun (WGS) entry which is preliminary data.</text>
</comment>
<dbReference type="Proteomes" id="UP000094526">
    <property type="component" value="Unassembled WGS sequence"/>
</dbReference>
<evidence type="ECO:0000256" key="1">
    <source>
        <dbReference type="SAM" id="MobiDB-lite"/>
    </source>
</evidence>
<organism evidence="2 3">
    <name type="scientific">Cladophialophora carrionii</name>
    <dbReference type="NCBI Taxonomy" id="86049"/>
    <lineage>
        <taxon>Eukaryota</taxon>
        <taxon>Fungi</taxon>
        <taxon>Dikarya</taxon>
        <taxon>Ascomycota</taxon>
        <taxon>Pezizomycotina</taxon>
        <taxon>Eurotiomycetes</taxon>
        <taxon>Chaetothyriomycetidae</taxon>
        <taxon>Chaetothyriales</taxon>
        <taxon>Herpotrichiellaceae</taxon>
        <taxon>Cladophialophora</taxon>
    </lineage>
</organism>
<accession>A0A1C1CN89</accession>
<dbReference type="EMBL" id="LGRB01000010">
    <property type="protein sequence ID" value="OCT49911.1"/>
    <property type="molecule type" value="Genomic_DNA"/>
</dbReference>
<name>A0A1C1CN89_9EURO</name>
<dbReference type="OrthoDB" id="10039976at2759"/>
<reference evidence="3" key="1">
    <citation type="submission" date="2015-07" db="EMBL/GenBank/DDBJ databases">
        <authorList>
            <person name="Teixeira M.M."/>
            <person name="Souza R.C."/>
            <person name="Almeida L.G."/>
            <person name="Vicente V.A."/>
            <person name="de Hoog S."/>
            <person name="Bocca A.L."/>
            <person name="de Almeida S.R."/>
            <person name="Vasconcelos A.T."/>
            <person name="Felipe M.S."/>
        </authorList>
    </citation>
    <scope>NUCLEOTIDE SEQUENCE [LARGE SCALE GENOMIC DNA]</scope>
    <source>
        <strain evidence="3">KSF</strain>
    </source>
</reference>
<dbReference type="STRING" id="86049.A0A1C1CN89"/>
<dbReference type="Gene3D" id="3.40.630.30">
    <property type="match status" value="1"/>
</dbReference>
<gene>
    <name evidence="2" type="ORF">CLCR_11354</name>
</gene>
<keyword evidence="3" id="KW-1185">Reference proteome</keyword>
<sequence length="155" mass="17349">MTSIPDPDMPLRTWTKDDKYLISTDVSLIPLQALNAEIFGASDFTWGGPLPEEQLRTLVHRSLCFGLYELERPQASTSECGCRSSSSSSSLEGSQQQQSHPHPCPESSSERSDHPHLQPRTQPQPQLQRRLLIGFARFITDLVTVQLLDGRLHLA</sequence>
<dbReference type="VEuPathDB" id="FungiDB:G647_08829"/>
<dbReference type="PANTHER" id="PTHR43233">
    <property type="entry name" value="FAMILY N-ACETYLTRANSFERASE, PUTATIVE (AFU_ORTHOLOGUE AFUA_6G03350)-RELATED"/>
    <property type="match status" value="1"/>
</dbReference>
<dbReference type="VEuPathDB" id="FungiDB:CLCR_11354"/>
<feature type="compositionally biased region" description="Low complexity" evidence="1">
    <location>
        <begin position="76"/>
        <end position="107"/>
    </location>
</feature>
<dbReference type="InterPro" id="IPR053144">
    <property type="entry name" value="Acetyltransferase_Butenolide"/>
</dbReference>
<proteinExistence type="predicted"/>
<evidence type="ECO:0000313" key="3">
    <source>
        <dbReference type="Proteomes" id="UP000094526"/>
    </source>
</evidence>